<name>A0A383DPU8_9ZZZZ</name>
<reference evidence="1" key="1">
    <citation type="submission" date="2018-05" db="EMBL/GenBank/DDBJ databases">
        <authorList>
            <person name="Lanie J.A."/>
            <person name="Ng W.-L."/>
            <person name="Kazmierczak K.M."/>
            <person name="Andrzejewski T.M."/>
            <person name="Davidsen T.M."/>
            <person name="Wayne K.J."/>
            <person name="Tettelin H."/>
            <person name="Glass J.I."/>
            <person name="Rusch D."/>
            <person name="Podicherti R."/>
            <person name="Tsui H.-C.T."/>
            <person name="Winkler M.E."/>
        </authorList>
    </citation>
    <scope>NUCLEOTIDE SEQUENCE</scope>
</reference>
<dbReference type="EMBL" id="UINC01218736">
    <property type="protein sequence ID" value="SVE45888.1"/>
    <property type="molecule type" value="Genomic_DNA"/>
</dbReference>
<proteinExistence type="predicted"/>
<evidence type="ECO:0000313" key="1">
    <source>
        <dbReference type="EMBL" id="SVE45888.1"/>
    </source>
</evidence>
<protein>
    <submittedName>
        <fullName evidence="1">Uncharacterized protein</fullName>
    </submittedName>
</protein>
<accession>A0A383DPU8</accession>
<sequence>MTFLTTWQHINIKKCINVKKRLAMVVVVSALANVPTAMSVPVVPNFTQGSMTSNTETTSTVTETINSMSYDTGYQHVITGTNIEHDGNTISSPTTTGNSNTLNGVTSTWTGLDLEQKPNFTITNPGQAFQFTETYSGPGLKNHTIIQRTTTIQSVTNTTSTFSN</sequence>
<dbReference type="AlphaFoldDB" id="A0A383DPU8"/>
<dbReference type="Pfam" id="PF19847">
    <property type="entry name" value="DUF6322"/>
    <property type="match status" value="1"/>
</dbReference>
<gene>
    <name evidence="1" type="ORF">METZ01_LOCUS498742</name>
</gene>
<dbReference type="InterPro" id="IPR046285">
    <property type="entry name" value="DUF6322"/>
</dbReference>
<organism evidence="1">
    <name type="scientific">marine metagenome</name>
    <dbReference type="NCBI Taxonomy" id="408172"/>
    <lineage>
        <taxon>unclassified sequences</taxon>
        <taxon>metagenomes</taxon>
        <taxon>ecological metagenomes</taxon>
    </lineage>
</organism>